<keyword evidence="7" id="KW-1185">Reference proteome</keyword>
<keyword evidence="4 6" id="KW-0503">Monooxygenase</keyword>
<feature type="domain" description="Luciferase-like" evidence="5">
    <location>
        <begin position="33"/>
        <end position="335"/>
    </location>
</feature>
<dbReference type="InterPro" id="IPR050172">
    <property type="entry name" value="SsuD_RutA_monooxygenase"/>
</dbReference>
<dbReference type="SUPFAM" id="SSF51679">
    <property type="entry name" value="Bacterial luciferase-like"/>
    <property type="match status" value="1"/>
</dbReference>
<gene>
    <name evidence="6" type="ORF">SAMN02982989_0013</name>
</gene>
<evidence type="ECO:0000259" key="5">
    <source>
        <dbReference type="Pfam" id="PF00296"/>
    </source>
</evidence>
<dbReference type="GO" id="GO:0016705">
    <property type="term" value="F:oxidoreductase activity, acting on paired donors, with incorporation or reduction of molecular oxygen"/>
    <property type="evidence" value="ECO:0007669"/>
    <property type="project" value="InterPro"/>
</dbReference>
<protein>
    <submittedName>
        <fullName evidence="6">Flavin-dependent oxidoreductase, luciferase family (Includes alkanesulfonate monooxygenase SsuD and methylene tetrahydromethanopterin reductase)</fullName>
    </submittedName>
</protein>
<dbReference type="PANTHER" id="PTHR42847:SF4">
    <property type="entry name" value="ALKANESULFONATE MONOOXYGENASE-RELATED"/>
    <property type="match status" value="1"/>
</dbReference>
<dbReference type="RefSeq" id="WP_085424046.1">
    <property type="nucleotide sequence ID" value="NZ_FXAF01000010.1"/>
</dbReference>
<accession>A0A1X7G202</accession>
<dbReference type="AlphaFoldDB" id="A0A1X7G202"/>
<dbReference type="Proteomes" id="UP000192903">
    <property type="component" value="Unassembled WGS sequence"/>
</dbReference>
<evidence type="ECO:0000256" key="2">
    <source>
        <dbReference type="ARBA" id="ARBA00022643"/>
    </source>
</evidence>
<dbReference type="GO" id="GO:0004497">
    <property type="term" value="F:monooxygenase activity"/>
    <property type="evidence" value="ECO:0007669"/>
    <property type="project" value="UniProtKB-KW"/>
</dbReference>
<name>A0A1X7G202_9HYPH</name>
<dbReference type="PANTHER" id="PTHR42847">
    <property type="entry name" value="ALKANESULFONATE MONOOXYGENASE"/>
    <property type="match status" value="1"/>
</dbReference>
<dbReference type="InterPro" id="IPR036661">
    <property type="entry name" value="Luciferase-like_sf"/>
</dbReference>
<evidence type="ECO:0000256" key="4">
    <source>
        <dbReference type="ARBA" id="ARBA00023033"/>
    </source>
</evidence>
<proteinExistence type="predicted"/>
<dbReference type="Pfam" id="PF00296">
    <property type="entry name" value="Bac_luciferase"/>
    <property type="match status" value="1"/>
</dbReference>
<reference evidence="7" key="1">
    <citation type="submission" date="2017-04" db="EMBL/GenBank/DDBJ databases">
        <authorList>
            <person name="Varghese N."/>
            <person name="Submissions S."/>
        </authorList>
    </citation>
    <scope>NUCLEOTIDE SEQUENCE [LARGE SCALE GENOMIC DNA]</scope>
    <source>
        <strain evidence="7">B4P</strain>
    </source>
</reference>
<dbReference type="OrthoDB" id="9814695at2"/>
<dbReference type="Gene3D" id="3.20.20.30">
    <property type="entry name" value="Luciferase-like domain"/>
    <property type="match status" value="1"/>
</dbReference>
<organism evidence="6 7">
    <name type="scientific">Xaviernesmea oryzae</name>
    <dbReference type="NCBI Taxonomy" id="464029"/>
    <lineage>
        <taxon>Bacteria</taxon>
        <taxon>Pseudomonadati</taxon>
        <taxon>Pseudomonadota</taxon>
        <taxon>Alphaproteobacteria</taxon>
        <taxon>Hyphomicrobiales</taxon>
        <taxon>Rhizobiaceae</taxon>
        <taxon>Rhizobium/Agrobacterium group</taxon>
        <taxon>Xaviernesmea</taxon>
    </lineage>
</organism>
<dbReference type="EMBL" id="FXAF01000010">
    <property type="protein sequence ID" value="SMF62414.1"/>
    <property type="molecule type" value="Genomic_DNA"/>
</dbReference>
<dbReference type="InterPro" id="IPR011251">
    <property type="entry name" value="Luciferase-like_dom"/>
</dbReference>
<keyword evidence="2" id="KW-0288">FMN</keyword>
<evidence type="ECO:0000256" key="3">
    <source>
        <dbReference type="ARBA" id="ARBA00023002"/>
    </source>
</evidence>
<sequence>MQKNIFMNDGPAFKLGLFGYLHDGGVTMTKAAERWPGRWDDIAAMATYADEAGLDFLLPYARWKGMPGEIPQRTHSFETITHAAALSGITRRIGVFATVHTSIIHPAIAAKMMMTVDQASHGRAGLNIVCGWNQDDFDMFGIEQLPHDERYQHGREWFSIWSRLTSGTEAPFDYDGRHFTGIKQAFSQPGSVQRPWPLVISAAYSPAGRSFAIDTSDYLLTVMEDVEAGRKELAALATQAEAAGRKEPLKPIAVCYVVCRETRAEAEAFHRYYAEENADNIGVDYWLQGRQTRAMLPDALYKLRSRIAGGNTNFPLIGTPQDIADQIVELHEAGFAGAGIGFLNYLTDVPVFVEKVVPLLKKAGLRG</sequence>
<keyword evidence="1" id="KW-0285">Flavoprotein</keyword>
<evidence type="ECO:0000313" key="6">
    <source>
        <dbReference type="EMBL" id="SMF62414.1"/>
    </source>
</evidence>
<evidence type="ECO:0000256" key="1">
    <source>
        <dbReference type="ARBA" id="ARBA00022630"/>
    </source>
</evidence>
<evidence type="ECO:0000313" key="7">
    <source>
        <dbReference type="Proteomes" id="UP000192903"/>
    </source>
</evidence>
<keyword evidence="3" id="KW-0560">Oxidoreductase</keyword>
<dbReference type="STRING" id="464029.SAMN02982989_0013"/>